<comment type="caution">
    <text evidence="2">The sequence shown here is derived from an EMBL/GenBank/DDBJ whole genome shotgun (WGS) entry which is preliminary data.</text>
</comment>
<dbReference type="Proteomes" id="UP000193560">
    <property type="component" value="Unassembled WGS sequence"/>
</dbReference>
<keyword evidence="3" id="KW-1185">Reference proteome</keyword>
<sequence>MTNDNQTERCFRELTYDNIQPQQQQQQQQQNIPFQIVLVDIEEASRYSIHCVEIPLEDASFVALSYRRGELDEAIVDTGLGYTISMTSFGMYDFYTLCKMILQEPDLKHIKYVWVDAICVNRSNYEQRKATLHHMSDIYEQATYILAVPDLHKRQLRNTSTANQKIMNKGNVFSDYIYYLMHENSEQLNRLDNQFLDNIKAPADRTLRQLLANYTTFLADGFTQCREKQDDDHDPPENALDLLCEIHQASSLPNPHESLDLLKNQTQKVEGEIGRDGGGGNESWLHYDKVASLFLEAPDRRWKNIGQSDKCWTHALIHRKTVIRQVMQFLADLIADWSTRVWVVSEYTIAKKKNNLKYWFMQLSNQTTKGLPFFTYDFTNPAFAGAIEMMPNYNLKDDSNPNPLHRLFHHTMSKQLHTQTFFEMMLRSKATKNEDRFYAILPLSKYVDKLKQVDGWKFKTLMSVKCKLFDIMDTRDKWNLLFLSAVIYFSNGVDVLPTFCPSKIVWEAAVLYVTDKKPCNLRLNGDDLGITLRQNHDLHLYYLQFTPKEYYAQLH</sequence>
<proteinExistence type="predicted"/>
<protein>
    <recommendedName>
        <fullName evidence="1">Heterokaryon incompatibility domain-containing protein</fullName>
    </recommendedName>
</protein>
<dbReference type="InterPro" id="IPR052895">
    <property type="entry name" value="HetReg/Transcr_Mod"/>
</dbReference>
<dbReference type="PANTHER" id="PTHR24148:SF64">
    <property type="entry name" value="HETEROKARYON INCOMPATIBILITY DOMAIN-CONTAINING PROTEIN"/>
    <property type="match status" value="1"/>
</dbReference>
<organism evidence="2 3">
    <name type="scientific">Absidia repens</name>
    <dbReference type="NCBI Taxonomy" id="90262"/>
    <lineage>
        <taxon>Eukaryota</taxon>
        <taxon>Fungi</taxon>
        <taxon>Fungi incertae sedis</taxon>
        <taxon>Mucoromycota</taxon>
        <taxon>Mucoromycotina</taxon>
        <taxon>Mucoromycetes</taxon>
        <taxon>Mucorales</taxon>
        <taxon>Cunninghamellaceae</taxon>
        <taxon>Absidia</taxon>
    </lineage>
</organism>
<dbReference type="AlphaFoldDB" id="A0A1X2HZZ4"/>
<feature type="domain" description="Heterokaryon incompatibility" evidence="1">
    <location>
        <begin position="61"/>
        <end position="153"/>
    </location>
</feature>
<name>A0A1X2HZZ4_9FUNG</name>
<dbReference type="InterPro" id="IPR010730">
    <property type="entry name" value="HET"/>
</dbReference>
<evidence type="ECO:0000259" key="1">
    <source>
        <dbReference type="Pfam" id="PF06985"/>
    </source>
</evidence>
<reference evidence="2 3" key="1">
    <citation type="submission" date="2016-07" db="EMBL/GenBank/DDBJ databases">
        <title>Pervasive Adenine N6-methylation of Active Genes in Fungi.</title>
        <authorList>
            <consortium name="DOE Joint Genome Institute"/>
            <person name="Mondo S.J."/>
            <person name="Dannebaum R.O."/>
            <person name="Kuo R.C."/>
            <person name="Labutti K."/>
            <person name="Haridas S."/>
            <person name="Kuo A."/>
            <person name="Salamov A."/>
            <person name="Ahrendt S.R."/>
            <person name="Lipzen A."/>
            <person name="Sullivan W."/>
            <person name="Andreopoulos W.B."/>
            <person name="Clum A."/>
            <person name="Lindquist E."/>
            <person name="Daum C."/>
            <person name="Ramamoorthy G.K."/>
            <person name="Gryganskyi A."/>
            <person name="Culley D."/>
            <person name="Magnuson J.K."/>
            <person name="James T.Y."/>
            <person name="O'Malley M.A."/>
            <person name="Stajich J.E."/>
            <person name="Spatafora J.W."/>
            <person name="Visel A."/>
            <person name="Grigoriev I.V."/>
        </authorList>
    </citation>
    <scope>NUCLEOTIDE SEQUENCE [LARGE SCALE GENOMIC DNA]</scope>
    <source>
        <strain evidence="2 3">NRRL 1336</strain>
    </source>
</reference>
<evidence type="ECO:0000313" key="3">
    <source>
        <dbReference type="Proteomes" id="UP000193560"/>
    </source>
</evidence>
<dbReference type="STRING" id="90262.A0A1X2HZZ4"/>
<dbReference type="PANTHER" id="PTHR24148">
    <property type="entry name" value="ANKYRIN REPEAT DOMAIN-CONTAINING PROTEIN 39 HOMOLOG-RELATED"/>
    <property type="match status" value="1"/>
</dbReference>
<gene>
    <name evidence="2" type="ORF">BCR42DRAFT_159556</name>
</gene>
<accession>A0A1X2HZZ4</accession>
<evidence type="ECO:0000313" key="2">
    <source>
        <dbReference type="EMBL" id="ORZ06442.1"/>
    </source>
</evidence>
<dbReference type="Pfam" id="PF06985">
    <property type="entry name" value="HET"/>
    <property type="match status" value="1"/>
</dbReference>
<dbReference type="EMBL" id="MCGE01000039">
    <property type="protein sequence ID" value="ORZ06442.1"/>
    <property type="molecule type" value="Genomic_DNA"/>
</dbReference>
<dbReference type="OrthoDB" id="2157530at2759"/>